<feature type="compositionally biased region" description="Basic and acidic residues" evidence="1">
    <location>
        <begin position="230"/>
        <end position="247"/>
    </location>
</feature>
<feature type="region of interest" description="Disordered" evidence="1">
    <location>
        <begin position="59"/>
        <end position="106"/>
    </location>
</feature>
<dbReference type="RefSeq" id="XP_011094939.1">
    <property type="nucleotide sequence ID" value="XM_011096637.2"/>
</dbReference>
<feature type="region of interest" description="Disordered" evidence="1">
    <location>
        <begin position="506"/>
        <end position="546"/>
    </location>
</feature>
<dbReference type="OrthoDB" id="1898655at2759"/>
<dbReference type="Pfam" id="PF12043">
    <property type="entry name" value="DUF3527"/>
    <property type="match status" value="2"/>
</dbReference>
<protein>
    <submittedName>
        <fullName evidence="3 4">Uncharacterized protein LOC105174509</fullName>
    </submittedName>
</protein>
<accession>A0A6I9UAW5</accession>
<organism evidence="2 4">
    <name type="scientific">Sesamum indicum</name>
    <name type="common">Oriental sesame</name>
    <name type="synonym">Sesamum orientale</name>
    <dbReference type="NCBI Taxonomy" id="4182"/>
    <lineage>
        <taxon>Eukaryota</taxon>
        <taxon>Viridiplantae</taxon>
        <taxon>Streptophyta</taxon>
        <taxon>Embryophyta</taxon>
        <taxon>Tracheophyta</taxon>
        <taxon>Spermatophyta</taxon>
        <taxon>Magnoliopsida</taxon>
        <taxon>eudicotyledons</taxon>
        <taxon>Gunneridae</taxon>
        <taxon>Pentapetalae</taxon>
        <taxon>asterids</taxon>
        <taxon>lamiids</taxon>
        <taxon>Lamiales</taxon>
        <taxon>Pedaliaceae</taxon>
        <taxon>Sesamum</taxon>
    </lineage>
</organism>
<evidence type="ECO:0000313" key="4">
    <source>
        <dbReference type="RefSeq" id="XP_011094940.1"/>
    </source>
</evidence>
<name>A0A6I9UAW5_SESIN</name>
<feature type="compositionally biased region" description="Polar residues" evidence="1">
    <location>
        <begin position="203"/>
        <end position="225"/>
    </location>
</feature>
<evidence type="ECO:0000313" key="2">
    <source>
        <dbReference type="Proteomes" id="UP000504604"/>
    </source>
</evidence>
<reference evidence="3 4" key="1">
    <citation type="submission" date="2025-04" db="UniProtKB">
        <authorList>
            <consortium name="RefSeq"/>
        </authorList>
    </citation>
    <scope>IDENTIFICATION</scope>
</reference>
<dbReference type="Gramene" id="SIN_1011139.t">
    <property type="protein sequence ID" value="SIN_1011139.t"/>
    <property type="gene ID" value="SIN_1011139"/>
</dbReference>
<feature type="compositionally biased region" description="Basic and acidic residues" evidence="1">
    <location>
        <begin position="275"/>
        <end position="296"/>
    </location>
</feature>
<feature type="region of interest" description="Disordered" evidence="1">
    <location>
        <begin position="424"/>
        <end position="444"/>
    </location>
</feature>
<feature type="compositionally biased region" description="Polar residues" evidence="1">
    <location>
        <begin position="248"/>
        <end position="260"/>
    </location>
</feature>
<dbReference type="Proteomes" id="UP000504604">
    <property type="component" value="Linkage group LG11"/>
</dbReference>
<gene>
    <name evidence="3 4" type="primary">LOC105174509</name>
</gene>
<feature type="compositionally biased region" description="Polar residues" evidence="1">
    <location>
        <begin position="179"/>
        <end position="196"/>
    </location>
</feature>
<feature type="compositionally biased region" description="Polar residues" evidence="1">
    <location>
        <begin position="158"/>
        <end position="167"/>
    </location>
</feature>
<feature type="compositionally biased region" description="Polar residues" evidence="1">
    <location>
        <begin position="297"/>
        <end position="311"/>
    </location>
</feature>
<dbReference type="PANTHER" id="PTHR31390:SF12">
    <property type="entry name" value="PUTATIVE (DUF3527)-RELATED"/>
    <property type="match status" value="1"/>
</dbReference>
<keyword evidence="2" id="KW-1185">Reference proteome</keyword>
<feature type="region of interest" description="Disordered" evidence="1">
    <location>
        <begin position="151"/>
        <end position="314"/>
    </location>
</feature>
<dbReference type="PANTHER" id="PTHR31390">
    <property type="entry name" value="EXPRESSED PROTEIN"/>
    <property type="match status" value="1"/>
</dbReference>
<dbReference type="InterPro" id="IPR021916">
    <property type="entry name" value="DUF3527"/>
</dbReference>
<sequence>MLSSVKLSPESIEKSREMGHILGQGTGSTQQNMDVVKEKTPLPWKEKSLFYQDKHKVGHSFAEPSLDPNSELRHNANTTKVIQSKPSERNERRSRLGHRTSDDDELVKHMSNLPGFLQRVERENSIQEKALNFGVLDWKRLEKWKYTERMPSKYPKKTSPSRSSCSANGPPKMVPNLRKQPSSHGRNPSSLYSGKQQMPHGSRFSSPQRQSTLPQNSLVNSSEARNASYRKVEKRDEPIKSKEKETCNQESQTAESSTIGRQEEHFQQAVKFNSMRKDSKKKTTSEKKASPSEGSKHNLSLSSHNKTNAQGKKSDIRFSNEVKFTSESCTADPKNIVLLVPKHFSKKSCSESSQFTESRTSLDGQLAEVAGNRLSDLFSSQELYTGELSADIPHSCPLPSGATVECAMELHNLVTSQAVETDIRPSACPSANPVTSITPEGKPSMMHEETAWSSSLVEASSKTQADVAAQPTVQGRASSPARRFSFNLGRMSRSFSFKESSAVPQLSSTYTSVKSGPVRPEVSSGMDNSEREKASASNRGRSSPLRRLLEPLLKNKGAQSSENVGVPNGGLSSMTVRTTATKGPYQNRKPEASSFQALLQLTLKNGLPFFKLVVDNSNDMLAATVKKLPTSQKSDPCMIFSFYSVHEIRKKSMNWISQGSKGKSCSLGYNFVGQMNISNSYHLKADAGDSSECSRECVLYGVDPGEVDKQTLEFAANKEIVAIIVKKSSKKPNDAELSDDHQMNKGREYLPGMILNTGENKNSNGIVAILPGGVHGLPIKGAPSSLISRWRSGGSCDCGGWDVGCKLRILADHKNSSNILQASMSSATVDHVNLYIQGEKQKSNKPVFTLEPFSNGFYSIELDASVSLLEAFAICVAYVTCWKFPEIIDSNGRSDAEHLPEVNVGADKRKTASTFQEQFPAKYVTCPPLSPVGRI</sequence>
<dbReference type="GeneID" id="105174509"/>
<feature type="compositionally biased region" description="Polar residues" evidence="1">
    <location>
        <begin position="75"/>
        <end position="85"/>
    </location>
</feature>
<feature type="region of interest" description="Disordered" evidence="1">
    <location>
        <begin position="554"/>
        <end position="573"/>
    </location>
</feature>
<evidence type="ECO:0000256" key="1">
    <source>
        <dbReference type="SAM" id="MobiDB-lite"/>
    </source>
</evidence>
<dbReference type="AlphaFoldDB" id="A0A6I9UAW5"/>
<dbReference type="RefSeq" id="XP_011094940.1">
    <property type="nucleotide sequence ID" value="XM_011096638.2"/>
</dbReference>
<proteinExistence type="predicted"/>
<evidence type="ECO:0000313" key="3">
    <source>
        <dbReference type="RefSeq" id="XP_011094939.1"/>
    </source>
</evidence>
<dbReference type="KEGG" id="sind:105174509"/>